<gene>
    <name evidence="3" type="ORF">DF183_02355</name>
</gene>
<comment type="caution">
    <text evidence="3">The sequence shown here is derived from an EMBL/GenBank/DDBJ whole genome shotgun (WGS) entry which is preliminary data.</text>
</comment>
<protein>
    <recommendedName>
        <fullName evidence="2">Rad50/SbcC-type AAA domain-containing protein</fullName>
    </recommendedName>
</protein>
<evidence type="ECO:0000313" key="4">
    <source>
        <dbReference type="Proteomes" id="UP000245216"/>
    </source>
</evidence>
<evidence type="ECO:0000313" key="3">
    <source>
        <dbReference type="EMBL" id="PWE15595.1"/>
    </source>
</evidence>
<reference evidence="3 4" key="2">
    <citation type="submission" date="2018-05" db="EMBL/GenBank/DDBJ databases">
        <authorList>
            <person name="Lanie J.A."/>
            <person name="Ng W.-L."/>
            <person name="Kazmierczak K.M."/>
            <person name="Andrzejewski T.M."/>
            <person name="Davidsen T.M."/>
            <person name="Wayne K.J."/>
            <person name="Tettelin H."/>
            <person name="Glass J.I."/>
            <person name="Rusch D."/>
            <person name="Podicherti R."/>
            <person name="Tsui H.-C.T."/>
            <person name="Winkler M.E."/>
        </authorList>
    </citation>
    <scope>NUCLEOTIDE SEQUENCE [LARGE SCALE GENOMIC DNA]</scope>
    <source>
        <strain evidence="3 4">YBY</strain>
    </source>
</reference>
<dbReference type="RefSeq" id="WP_109088298.1">
    <property type="nucleotide sequence ID" value="NZ_QEXO01000001.1"/>
</dbReference>
<feature type="coiled-coil region" evidence="1">
    <location>
        <begin position="248"/>
        <end position="307"/>
    </location>
</feature>
<dbReference type="GO" id="GO:0006302">
    <property type="term" value="P:double-strand break repair"/>
    <property type="evidence" value="ECO:0007669"/>
    <property type="project" value="InterPro"/>
</dbReference>
<accession>A0A2U2BNJ3</accession>
<dbReference type="SUPFAM" id="SSF52540">
    <property type="entry name" value="P-loop containing nucleoside triphosphate hydrolases"/>
    <property type="match status" value="1"/>
</dbReference>
<proteinExistence type="predicted"/>
<dbReference type="InterPro" id="IPR038729">
    <property type="entry name" value="Rad50/SbcC_AAA"/>
</dbReference>
<dbReference type="PANTHER" id="PTHR32182">
    <property type="entry name" value="DNA REPLICATION AND REPAIR PROTEIN RECF"/>
    <property type="match status" value="1"/>
</dbReference>
<sequence>MYIERVQVEEGFLSGLDVFFTPGLNTIIGARGTGKTSLIELIRFCLDSIGTSADTTRRSREHAMSILGSGQVTVTLVSDGQRVLVTRTASENGPRANAPFIKPLVYSQTEIETVGLTPSGRIGLIDSFLPATQGDPEALPASEIRSVSSQIEGVRRELEDTVKRLTERPELEEALKAALQAEQALTAGSSHISEKTAALQKISTSLSSFSASLVGHQSMEAFLSSWYHQILNVQKAEVQFTGLPPEDAELAKNAIEAARSKMQEATHLVADAYHKLKAKASEINATKLQLEADARQMRAEVDTLQAGAGAVMRRGQELREKHSIMTAAAERVEALQKHLAELLGTRDAALDSLEKIRAERARRREVVAADLNQRLGPNIRVKILRNGQAPAFAATISDLLRGSGLKYGEVVGPLARQLSPRALVKSVDDFDFRLVAQVASISEDRAAKLLSFLRSADLGSIATLNVDDDVQLQLLDGQDYKDFAELSTGQRCTVVLPILLSHRNRMLIVDQPEDHIDNAFITETLIRSILDSADSGQVLFSTHNPNIPVLGNAKTVVQMGSDGKRGYALNKGTLHAPQIISAISSVMEGGAEAFSYRAKFYGTGVN</sequence>
<keyword evidence="1" id="KW-0175">Coiled coil</keyword>
<dbReference type="Pfam" id="PF13476">
    <property type="entry name" value="AAA_23"/>
    <property type="match status" value="1"/>
</dbReference>
<dbReference type="InterPro" id="IPR027417">
    <property type="entry name" value="P-loop_NTPase"/>
</dbReference>
<evidence type="ECO:0000259" key="2">
    <source>
        <dbReference type="Pfam" id="PF13476"/>
    </source>
</evidence>
<dbReference type="AlphaFoldDB" id="A0A2U2BNJ3"/>
<evidence type="ECO:0000256" key="1">
    <source>
        <dbReference type="SAM" id="Coils"/>
    </source>
</evidence>
<organism evidence="3 4">
    <name type="scientific">Alcaligenes faecalis</name>
    <dbReference type="NCBI Taxonomy" id="511"/>
    <lineage>
        <taxon>Bacteria</taxon>
        <taxon>Pseudomonadati</taxon>
        <taxon>Pseudomonadota</taxon>
        <taxon>Betaproteobacteria</taxon>
        <taxon>Burkholderiales</taxon>
        <taxon>Alcaligenaceae</taxon>
        <taxon>Alcaligenes</taxon>
    </lineage>
</organism>
<dbReference type="Gene3D" id="3.40.50.300">
    <property type="entry name" value="P-loop containing nucleotide triphosphate hydrolases"/>
    <property type="match status" value="2"/>
</dbReference>
<dbReference type="GO" id="GO:0000731">
    <property type="term" value="P:DNA synthesis involved in DNA repair"/>
    <property type="evidence" value="ECO:0007669"/>
    <property type="project" value="TreeGrafter"/>
</dbReference>
<name>A0A2U2BNJ3_ALCFA</name>
<dbReference type="PANTHER" id="PTHR32182:SF22">
    <property type="entry name" value="ATP-DEPENDENT ENDONUCLEASE, OLD FAMILY-RELATED"/>
    <property type="match status" value="1"/>
</dbReference>
<reference evidence="3 4" key="1">
    <citation type="submission" date="2018-05" db="EMBL/GenBank/DDBJ databases">
        <title>Genome Sequence of an Efficient Indole-Degrading Bacterium, Alcaligenes sp.YBY.</title>
        <authorList>
            <person name="Yang B."/>
        </authorList>
    </citation>
    <scope>NUCLEOTIDE SEQUENCE [LARGE SCALE GENOMIC DNA]</scope>
    <source>
        <strain evidence="3 4">YBY</strain>
    </source>
</reference>
<dbReference type="EMBL" id="QEXO01000001">
    <property type="protein sequence ID" value="PWE15595.1"/>
    <property type="molecule type" value="Genomic_DNA"/>
</dbReference>
<dbReference type="GO" id="GO:0016887">
    <property type="term" value="F:ATP hydrolysis activity"/>
    <property type="evidence" value="ECO:0007669"/>
    <property type="project" value="InterPro"/>
</dbReference>
<feature type="domain" description="Rad50/SbcC-type AAA" evidence="2">
    <location>
        <begin position="16"/>
        <end position="109"/>
    </location>
</feature>
<dbReference type="Proteomes" id="UP000245216">
    <property type="component" value="Unassembled WGS sequence"/>
</dbReference>